<evidence type="ECO:0000313" key="13">
    <source>
        <dbReference type="EMBL" id="QFS51004.1"/>
    </source>
</evidence>
<keyword evidence="14" id="KW-1185">Reference proteome</keyword>
<dbReference type="GO" id="GO:0000724">
    <property type="term" value="P:double-strand break repair via homologous recombination"/>
    <property type="evidence" value="ECO:0007669"/>
    <property type="project" value="TreeGrafter"/>
</dbReference>
<dbReference type="PANTHER" id="PTHR13710:SF105">
    <property type="entry name" value="ATP-DEPENDENT DNA HELICASE Q1"/>
    <property type="match status" value="1"/>
</dbReference>
<evidence type="ECO:0000256" key="6">
    <source>
        <dbReference type="ARBA" id="ARBA00023125"/>
    </source>
</evidence>
<dbReference type="Proteomes" id="UP000326678">
    <property type="component" value="Chromosome Gxm2"/>
</dbReference>
<dbReference type="InterPro" id="IPR011545">
    <property type="entry name" value="DEAD/DEAH_box_helicase_dom"/>
</dbReference>
<dbReference type="InterPro" id="IPR001650">
    <property type="entry name" value="Helicase_C-like"/>
</dbReference>
<organism evidence="13 14">
    <name type="scientific">Nostoc sphaeroides CCNUC1</name>
    <dbReference type="NCBI Taxonomy" id="2653204"/>
    <lineage>
        <taxon>Bacteria</taxon>
        <taxon>Bacillati</taxon>
        <taxon>Cyanobacteriota</taxon>
        <taxon>Cyanophyceae</taxon>
        <taxon>Nostocales</taxon>
        <taxon>Nostocaceae</taxon>
        <taxon>Nostoc</taxon>
    </lineage>
</organism>
<comment type="similarity">
    <text evidence="1">Belongs to the helicase family. RecQ subfamily.</text>
</comment>
<dbReference type="SMART" id="SM00490">
    <property type="entry name" value="HELICc"/>
    <property type="match status" value="1"/>
</dbReference>
<dbReference type="GO" id="GO:0009378">
    <property type="term" value="F:four-way junction helicase activity"/>
    <property type="evidence" value="ECO:0007669"/>
    <property type="project" value="TreeGrafter"/>
</dbReference>
<evidence type="ECO:0000256" key="8">
    <source>
        <dbReference type="ARBA" id="ARBA00034617"/>
    </source>
</evidence>
<dbReference type="GO" id="GO:0005524">
    <property type="term" value="F:ATP binding"/>
    <property type="evidence" value="ECO:0007669"/>
    <property type="project" value="UniProtKB-KW"/>
</dbReference>
<evidence type="ECO:0000256" key="5">
    <source>
        <dbReference type="ARBA" id="ARBA00022840"/>
    </source>
</evidence>
<dbReference type="PROSITE" id="PS51192">
    <property type="entry name" value="HELICASE_ATP_BIND_1"/>
    <property type="match status" value="1"/>
</dbReference>
<dbReference type="Pfam" id="PF00271">
    <property type="entry name" value="Helicase_C"/>
    <property type="match status" value="1"/>
</dbReference>
<gene>
    <name evidence="13" type="ORF">GXM_08498</name>
</gene>
<feature type="transmembrane region" description="Helical" evidence="10">
    <location>
        <begin position="49"/>
        <end position="72"/>
    </location>
</feature>
<dbReference type="InterPro" id="IPR002464">
    <property type="entry name" value="DNA/RNA_helicase_DEAH_CS"/>
</dbReference>
<dbReference type="KEGG" id="nsh:GXM_08498"/>
<evidence type="ECO:0000256" key="2">
    <source>
        <dbReference type="ARBA" id="ARBA00022741"/>
    </source>
</evidence>
<dbReference type="InterPro" id="IPR014001">
    <property type="entry name" value="Helicase_ATP-bd"/>
</dbReference>
<dbReference type="PROSITE" id="PS51194">
    <property type="entry name" value="HELICASE_CTER"/>
    <property type="match status" value="1"/>
</dbReference>
<keyword evidence="2" id="KW-0547">Nucleotide-binding</keyword>
<keyword evidence="10" id="KW-1133">Transmembrane helix</keyword>
<reference evidence="13 14" key="1">
    <citation type="submission" date="2019-10" db="EMBL/GenBank/DDBJ databases">
        <title>Genomic and transcriptomic insights into the perfect genentic adaptation of a filamentous nitrogen-fixing cyanobacterium to rice fields.</title>
        <authorList>
            <person name="Chen Z."/>
        </authorList>
    </citation>
    <scope>NUCLEOTIDE SEQUENCE [LARGE SCALE GENOMIC DNA]</scope>
    <source>
        <strain evidence="13">CCNUC1</strain>
    </source>
</reference>
<evidence type="ECO:0000256" key="1">
    <source>
        <dbReference type="ARBA" id="ARBA00005446"/>
    </source>
</evidence>
<dbReference type="GO" id="GO:0016787">
    <property type="term" value="F:hydrolase activity"/>
    <property type="evidence" value="ECO:0007669"/>
    <property type="project" value="UniProtKB-KW"/>
</dbReference>
<proteinExistence type="inferred from homology"/>
<evidence type="ECO:0000313" key="14">
    <source>
        <dbReference type="Proteomes" id="UP000326678"/>
    </source>
</evidence>
<accession>A0A5P8WEC3</accession>
<evidence type="ECO:0000256" key="3">
    <source>
        <dbReference type="ARBA" id="ARBA00022801"/>
    </source>
</evidence>
<feature type="domain" description="Helicase ATP-binding" evidence="11">
    <location>
        <begin position="28"/>
        <end position="204"/>
    </location>
</feature>
<keyword evidence="6" id="KW-0238">DNA-binding</keyword>
<evidence type="ECO:0000256" key="10">
    <source>
        <dbReference type="SAM" id="Phobius"/>
    </source>
</evidence>
<dbReference type="PROSITE" id="PS00690">
    <property type="entry name" value="DEAH_ATP_HELICASE"/>
    <property type="match status" value="1"/>
</dbReference>
<keyword evidence="5" id="KW-0067">ATP-binding</keyword>
<dbReference type="CDD" id="cd17920">
    <property type="entry name" value="DEXHc_RecQ"/>
    <property type="match status" value="1"/>
</dbReference>
<dbReference type="SMART" id="SM00487">
    <property type="entry name" value="DEXDc"/>
    <property type="match status" value="1"/>
</dbReference>
<evidence type="ECO:0000256" key="9">
    <source>
        <dbReference type="ARBA" id="ARBA00034808"/>
    </source>
</evidence>
<dbReference type="GO" id="GO:0043138">
    <property type="term" value="F:3'-5' DNA helicase activity"/>
    <property type="evidence" value="ECO:0007669"/>
    <property type="project" value="UniProtKB-EC"/>
</dbReference>
<keyword evidence="10" id="KW-0472">Membrane</keyword>
<dbReference type="GO" id="GO:0003677">
    <property type="term" value="F:DNA binding"/>
    <property type="evidence" value="ECO:0007669"/>
    <property type="project" value="UniProtKB-KW"/>
</dbReference>
<dbReference type="Gene3D" id="3.40.50.300">
    <property type="entry name" value="P-loop containing nucleotide triphosphate hydrolases"/>
    <property type="match status" value="2"/>
</dbReference>
<evidence type="ECO:0000259" key="12">
    <source>
        <dbReference type="PROSITE" id="PS51194"/>
    </source>
</evidence>
<dbReference type="GO" id="GO:0005737">
    <property type="term" value="C:cytoplasm"/>
    <property type="evidence" value="ECO:0007669"/>
    <property type="project" value="TreeGrafter"/>
</dbReference>
<dbReference type="NCBIfam" id="TIGR00614">
    <property type="entry name" value="recQ_fam"/>
    <property type="match status" value="1"/>
</dbReference>
<dbReference type="InterPro" id="IPR027417">
    <property type="entry name" value="P-loop_NTPase"/>
</dbReference>
<keyword evidence="10" id="KW-0812">Transmembrane</keyword>
<dbReference type="InterPro" id="IPR004589">
    <property type="entry name" value="DNA_helicase_ATP-dep_RecQ"/>
</dbReference>
<evidence type="ECO:0000256" key="7">
    <source>
        <dbReference type="ARBA" id="ARBA00023235"/>
    </source>
</evidence>
<dbReference type="SUPFAM" id="SSF52540">
    <property type="entry name" value="P-loop containing nucleoside triphosphate hydrolases"/>
    <property type="match status" value="1"/>
</dbReference>
<keyword evidence="4 13" id="KW-0347">Helicase</keyword>
<sequence length="595" mass="68725">MQVNNYKQILKKYFSEISEFRDIQEPVIKNVLEHRNTLCLMPTGKGKSLIYQVAGLAIGKATIVISPLIALMEQQNQKLSDKGLKSFILHGGIGSVQQYSIIRNLFSNHHPDFLFISPERLSFEGYLQYILRCNQDKVGLVVLDEAHCVSQWGHSFRPSYKMVSSVLDDIFDTDHKPTLLCLTATLSTKDTQEICQDFNIQKNDIFQSESLLRDNLSLHFFPFEKELSKKDKLNELLTKHKNQKIIVYTHRKSSQYGTKELSKEYQDKGFICDYFDADRLDAEKRDILQKFESGDLKIIFATNAFGMGIDIPDIAVVIHFLIPESIEQYYQEVGRAGRNGEPAYGYLFFSEKNIQIRQELLENSIPTKEDILQVYRDKFYIKNPATPVQSFDVWNDSSERFNEMLVLYYLKNLGILQLVINGISTIKCFEINKNTSLPEFTNYKDATKNGLVVTLSKKLKFSVKNIINNLFDWYTQGALKREHPNLAKRGKKDQLIRDESLRISCATVHRYRNSRELICPRNRSSPMTPEDKELLDAHVKAIAKILYKNTPSEKIETFEGIETAVRNQVLEHVSPKIAFFLSEKRLEQQRGKHGQ</sequence>
<comment type="catalytic activity">
    <reaction evidence="8">
        <text>Couples ATP hydrolysis with the unwinding of duplex DNA by translocating in the 3'-5' direction.</text>
        <dbReference type="EC" id="5.6.2.4"/>
    </reaction>
</comment>
<dbReference type="PANTHER" id="PTHR13710">
    <property type="entry name" value="DNA HELICASE RECQ FAMILY MEMBER"/>
    <property type="match status" value="1"/>
</dbReference>
<name>A0A5P8WEC3_9NOSO</name>
<dbReference type="GO" id="GO:0005694">
    <property type="term" value="C:chromosome"/>
    <property type="evidence" value="ECO:0007669"/>
    <property type="project" value="TreeGrafter"/>
</dbReference>
<feature type="domain" description="Helicase C-terminal" evidence="12">
    <location>
        <begin position="232"/>
        <end position="394"/>
    </location>
</feature>
<protein>
    <recommendedName>
        <fullName evidence="9">DNA 3'-5' helicase</fullName>
        <ecNumber evidence="9">5.6.2.4</ecNumber>
    </recommendedName>
</protein>
<dbReference type="EMBL" id="CP045227">
    <property type="protein sequence ID" value="QFS51004.1"/>
    <property type="molecule type" value="Genomic_DNA"/>
</dbReference>
<evidence type="ECO:0000256" key="4">
    <source>
        <dbReference type="ARBA" id="ARBA00022806"/>
    </source>
</evidence>
<dbReference type="EC" id="5.6.2.4" evidence="9"/>
<keyword evidence="3" id="KW-0378">Hydrolase</keyword>
<evidence type="ECO:0000259" key="11">
    <source>
        <dbReference type="PROSITE" id="PS51192"/>
    </source>
</evidence>
<dbReference type="AlphaFoldDB" id="A0A5P8WEC3"/>
<keyword evidence="7" id="KW-0413">Isomerase</keyword>
<dbReference type="Pfam" id="PF00270">
    <property type="entry name" value="DEAD"/>
    <property type="match status" value="1"/>
</dbReference>